<comment type="caution">
    <text evidence="3">The sequence shown here is derived from an EMBL/GenBank/DDBJ whole genome shotgun (WGS) entry which is preliminary data.</text>
</comment>
<keyword evidence="4" id="KW-1185">Reference proteome</keyword>
<dbReference type="Proteomes" id="UP000245137">
    <property type="component" value="Unassembled WGS sequence"/>
</dbReference>
<dbReference type="Pfam" id="PF08364">
    <property type="entry name" value="IF2_assoc"/>
    <property type="match status" value="1"/>
</dbReference>
<dbReference type="AlphaFoldDB" id="A0A2U1SPN7"/>
<evidence type="ECO:0000256" key="1">
    <source>
        <dbReference type="SAM" id="MobiDB-lite"/>
    </source>
</evidence>
<evidence type="ECO:0000313" key="4">
    <source>
        <dbReference type="Proteomes" id="UP000245137"/>
    </source>
</evidence>
<name>A0A2U1SPN7_METSR</name>
<reference evidence="3 4" key="1">
    <citation type="journal article" date="2018" name="Appl. Microbiol. Biotechnol.">
        <title>Co-cultivation of the strictly anaerobic methanogen Methanosarcina barkeri with aerobic methanotrophs in an oxygen-limited membrane bioreactor.</title>
        <authorList>
            <person name="In 't Zandt M.H."/>
            <person name="van den Bosch T.J.M."/>
            <person name="Rijkers R."/>
            <person name="van Kessel M.A.H.J."/>
            <person name="Jetten M.S.M."/>
            <person name="Welte C.U."/>
        </authorList>
    </citation>
    <scope>NUCLEOTIDE SEQUENCE [LARGE SCALE GENOMIC DNA]</scope>
    <source>
        <strain evidence="3 4">DSM 17706</strain>
    </source>
</reference>
<organism evidence="3 4">
    <name type="scientific">Methylosinus sporium</name>
    <dbReference type="NCBI Taxonomy" id="428"/>
    <lineage>
        <taxon>Bacteria</taxon>
        <taxon>Pseudomonadati</taxon>
        <taxon>Pseudomonadota</taxon>
        <taxon>Alphaproteobacteria</taxon>
        <taxon>Hyphomicrobiales</taxon>
        <taxon>Methylocystaceae</taxon>
        <taxon>Methylosinus</taxon>
    </lineage>
</organism>
<gene>
    <name evidence="3" type="ORF">C5689_12275</name>
</gene>
<feature type="compositionally biased region" description="Polar residues" evidence="1">
    <location>
        <begin position="11"/>
        <end position="20"/>
    </location>
</feature>
<feature type="region of interest" description="Disordered" evidence="1">
    <location>
        <begin position="1"/>
        <end position="109"/>
    </location>
</feature>
<protein>
    <submittedName>
        <fullName evidence="3">Translation initiation factor IF-2</fullName>
    </submittedName>
</protein>
<dbReference type="GO" id="GO:0003743">
    <property type="term" value="F:translation initiation factor activity"/>
    <property type="evidence" value="ECO:0007669"/>
    <property type="project" value="UniProtKB-KW"/>
</dbReference>
<proteinExistence type="predicted"/>
<evidence type="ECO:0000313" key="3">
    <source>
        <dbReference type="EMBL" id="PWB93572.1"/>
    </source>
</evidence>
<accession>A0A2U1SPN7</accession>
<feature type="compositionally biased region" description="Pro residues" evidence="1">
    <location>
        <begin position="65"/>
        <end position="99"/>
    </location>
</feature>
<sequence>MSETETENSGDKTLTVTPSKTLHLKQRPTEHGGMVRQSFSHGRSKVVVVEKVKRRAPGHVETKPAAPPPTPAPPAPAAPAAAAPPPPPPRAETPRPQPAPKRGAGMVLR</sequence>
<dbReference type="RefSeq" id="WP_193487724.1">
    <property type="nucleotide sequence ID" value="NZ_PUIV01000019.1"/>
</dbReference>
<keyword evidence="3" id="KW-0396">Initiation factor</keyword>
<feature type="non-terminal residue" evidence="3">
    <location>
        <position position="109"/>
    </location>
</feature>
<evidence type="ECO:0000259" key="2">
    <source>
        <dbReference type="Pfam" id="PF08364"/>
    </source>
</evidence>
<dbReference type="InterPro" id="IPR013575">
    <property type="entry name" value="IF2_assoc_dom_bac"/>
</dbReference>
<dbReference type="EMBL" id="PUIV01000019">
    <property type="protein sequence ID" value="PWB93572.1"/>
    <property type="molecule type" value="Genomic_DNA"/>
</dbReference>
<feature type="domain" description="Initiation factor 2 associated" evidence="2">
    <location>
        <begin position="31"/>
        <end position="55"/>
    </location>
</feature>
<keyword evidence="3" id="KW-0648">Protein biosynthesis</keyword>